<evidence type="ECO:0000313" key="1">
    <source>
        <dbReference type="EMBL" id="KTD35302.1"/>
    </source>
</evidence>
<evidence type="ECO:0000313" key="3">
    <source>
        <dbReference type="Proteomes" id="UP000054985"/>
    </source>
</evidence>
<dbReference type="Proteomes" id="UP000254040">
    <property type="component" value="Unassembled WGS sequence"/>
</dbReference>
<dbReference type="RefSeq" id="WP_028383873.1">
    <property type="nucleotide sequence ID" value="NZ_CAAAJG010000030.1"/>
</dbReference>
<reference evidence="1 3" key="1">
    <citation type="submission" date="2015-11" db="EMBL/GenBank/DDBJ databases">
        <title>Genomic analysis of 38 Legionella species identifies large and diverse effector repertoires.</title>
        <authorList>
            <person name="Burstein D."/>
            <person name="Amaro F."/>
            <person name="Zusman T."/>
            <person name="Lifshitz Z."/>
            <person name="Cohen O."/>
            <person name="Gilbert J.A."/>
            <person name="Pupko T."/>
            <person name="Shuman H.A."/>
            <person name="Segal G."/>
        </authorList>
    </citation>
    <scope>NUCLEOTIDE SEQUENCE [LARGE SCALE GENOMIC DNA]</scope>
    <source>
        <strain evidence="1 3">ATCC 43877</strain>
    </source>
</reference>
<dbReference type="AlphaFoldDB" id="A0A378JUJ8"/>
<dbReference type="Proteomes" id="UP000054985">
    <property type="component" value="Unassembled WGS sequence"/>
</dbReference>
<keyword evidence="3" id="KW-1185">Reference proteome</keyword>
<sequence>MNNQFKKILLKIAALCKSDQQWILNQLTEKQQQQFELMQGTPLLTQAHRFRKLTHQESVQVPQKSRLPALCHDLMEQDLLYIAIILEQGQFAWSDQFIESLQEGEAIHHLLNDQVKTLKADTKARLFQHWQIQLEFDDQLGMHYG</sequence>
<gene>
    <name evidence="1" type="ORF">Lmor_0749</name>
    <name evidence="2" type="ORF">NCTC12239_01255</name>
</gene>
<evidence type="ECO:0000313" key="2">
    <source>
        <dbReference type="EMBL" id="STX62333.1"/>
    </source>
</evidence>
<proteinExistence type="predicted"/>
<dbReference type="EMBL" id="LNYN01000014">
    <property type="protein sequence ID" value="KTD35302.1"/>
    <property type="molecule type" value="Genomic_DNA"/>
</dbReference>
<dbReference type="EMBL" id="UGOG01000001">
    <property type="protein sequence ID" value="STX62333.1"/>
    <property type="molecule type" value="Genomic_DNA"/>
</dbReference>
<dbReference type="OrthoDB" id="5650559at2"/>
<evidence type="ECO:0000313" key="4">
    <source>
        <dbReference type="Proteomes" id="UP000254040"/>
    </source>
</evidence>
<dbReference type="STRING" id="39962.Lmor_0749"/>
<reference evidence="2 4" key="2">
    <citation type="submission" date="2018-06" db="EMBL/GenBank/DDBJ databases">
        <authorList>
            <consortium name="Pathogen Informatics"/>
            <person name="Doyle S."/>
        </authorList>
    </citation>
    <scope>NUCLEOTIDE SEQUENCE [LARGE SCALE GENOMIC DNA]</scope>
    <source>
        <strain evidence="2 4">NCTC12239</strain>
    </source>
</reference>
<protein>
    <submittedName>
        <fullName evidence="2">Uncharacterized protein</fullName>
    </submittedName>
</protein>
<name>A0A378JUJ8_9GAMM</name>
<accession>A0A378JUJ8</accession>
<organism evidence="2 4">
    <name type="scientific">Legionella moravica</name>
    <dbReference type="NCBI Taxonomy" id="39962"/>
    <lineage>
        <taxon>Bacteria</taxon>
        <taxon>Pseudomonadati</taxon>
        <taxon>Pseudomonadota</taxon>
        <taxon>Gammaproteobacteria</taxon>
        <taxon>Legionellales</taxon>
        <taxon>Legionellaceae</taxon>
        <taxon>Legionella</taxon>
    </lineage>
</organism>